<keyword evidence="2" id="KW-1185">Reference proteome</keyword>
<name>A0A849KQI4_9RHOB</name>
<proteinExistence type="predicted"/>
<dbReference type="InterPro" id="IPR007263">
    <property type="entry name" value="DCC1-like"/>
</dbReference>
<dbReference type="GO" id="GO:0015035">
    <property type="term" value="F:protein-disulfide reductase activity"/>
    <property type="evidence" value="ECO:0007669"/>
    <property type="project" value="InterPro"/>
</dbReference>
<sequence>MSNRPNDPQAAEEIYFDGGCPICRREIAVYRQMRGLESTLFTDVTAPDAVLPGIAREEALARFHVRRTDGSVTSGARAFLAVWRASPRLRRIAVILDRRPLVDLLELGYRAFLRVRPLWRRGA</sequence>
<evidence type="ECO:0000313" key="1">
    <source>
        <dbReference type="EMBL" id="NNU79333.1"/>
    </source>
</evidence>
<dbReference type="EMBL" id="JABFBC010000001">
    <property type="protein sequence ID" value="NNU79333.1"/>
    <property type="molecule type" value="Genomic_DNA"/>
</dbReference>
<gene>
    <name evidence="1" type="ORF">HMH01_02675</name>
</gene>
<dbReference type="Pfam" id="PF04134">
    <property type="entry name" value="DCC1-like"/>
    <property type="match status" value="1"/>
</dbReference>
<accession>A0A849KQI4</accession>
<dbReference type="InterPro" id="IPR044691">
    <property type="entry name" value="DCC1_Trx"/>
</dbReference>
<reference evidence="1 2" key="1">
    <citation type="submission" date="2020-05" db="EMBL/GenBank/DDBJ databases">
        <title>Gimesia benthica sp. nov., a novel planctomycete isolated from a deep-sea water sample of the Northwest Indian Ocean.</title>
        <authorList>
            <person name="Wang J."/>
            <person name="Ruan C."/>
            <person name="Song L."/>
            <person name="Zhu Y."/>
            <person name="Li A."/>
            <person name="Zheng X."/>
            <person name="Wang L."/>
            <person name="Lu Z."/>
            <person name="Huang Y."/>
            <person name="Du W."/>
            <person name="Zhou Y."/>
            <person name="Huang L."/>
            <person name="Dai X."/>
        </authorList>
    </citation>
    <scope>NUCLEOTIDE SEQUENCE [LARGE SCALE GENOMIC DNA]</scope>
    <source>
        <strain evidence="1 2">YYQ-30</strain>
    </source>
</reference>
<evidence type="ECO:0000313" key="2">
    <source>
        <dbReference type="Proteomes" id="UP000572377"/>
    </source>
</evidence>
<dbReference type="RefSeq" id="WP_171322211.1">
    <property type="nucleotide sequence ID" value="NZ_JABFBC010000001.1"/>
</dbReference>
<organism evidence="1 2">
    <name type="scientific">Halovulum dunhuangense</name>
    <dbReference type="NCBI Taxonomy" id="1505036"/>
    <lineage>
        <taxon>Bacteria</taxon>
        <taxon>Pseudomonadati</taxon>
        <taxon>Pseudomonadota</taxon>
        <taxon>Alphaproteobacteria</taxon>
        <taxon>Rhodobacterales</taxon>
        <taxon>Paracoccaceae</taxon>
        <taxon>Halovulum</taxon>
    </lineage>
</organism>
<comment type="caution">
    <text evidence="1">The sequence shown here is derived from an EMBL/GenBank/DDBJ whole genome shotgun (WGS) entry which is preliminary data.</text>
</comment>
<dbReference type="PANTHER" id="PTHR34290">
    <property type="entry name" value="SI:CH73-390P7.2"/>
    <property type="match status" value="1"/>
</dbReference>
<protein>
    <submittedName>
        <fullName evidence="1">DUF393 domain-containing protein</fullName>
    </submittedName>
</protein>
<dbReference type="AlphaFoldDB" id="A0A849KQI4"/>
<dbReference type="PANTHER" id="PTHR34290:SF2">
    <property type="entry name" value="OS04G0668800 PROTEIN"/>
    <property type="match status" value="1"/>
</dbReference>
<dbReference type="Proteomes" id="UP000572377">
    <property type="component" value="Unassembled WGS sequence"/>
</dbReference>